<proteinExistence type="predicted"/>
<dbReference type="KEGG" id="drg:H9K76_16905"/>
<dbReference type="Gene3D" id="3.40.50.720">
    <property type="entry name" value="NAD(P)-binding Rossmann-like Domain"/>
    <property type="match status" value="1"/>
</dbReference>
<dbReference type="RefSeq" id="WP_187596493.1">
    <property type="nucleotide sequence ID" value="NZ_CP060714.1"/>
</dbReference>
<feature type="chain" id="PRO_5028837608" evidence="1">
    <location>
        <begin position="23"/>
        <end position="293"/>
    </location>
</feature>
<accession>A0A7G9RKU9</accession>
<evidence type="ECO:0000313" key="5">
    <source>
        <dbReference type="Proteomes" id="UP000515811"/>
    </source>
</evidence>
<dbReference type="Pfam" id="PF02625">
    <property type="entry name" value="XdhC_CoxI"/>
    <property type="match status" value="1"/>
</dbReference>
<protein>
    <submittedName>
        <fullName evidence="4">Xanthine dehydrogenase accessory protein XdhC</fullName>
    </submittedName>
</protein>
<dbReference type="NCBIfam" id="TIGR02964">
    <property type="entry name" value="xanthine_xdhC"/>
    <property type="match status" value="1"/>
</dbReference>
<feature type="domain" description="XdhC- CoxI" evidence="2">
    <location>
        <begin position="21"/>
        <end position="73"/>
    </location>
</feature>
<dbReference type="AlphaFoldDB" id="A0A7G9RKU9"/>
<dbReference type="Pfam" id="PF13478">
    <property type="entry name" value="XdhC_C"/>
    <property type="match status" value="1"/>
</dbReference>
<dbReference type="PANTHER" id="PTHR30388">
    <property type="entry name" value="ALDEHYDE OXIDOREDUCTASE MOLYBDENUM COFACTOR ASSEMBLY PROTEIN"/>
    <property type="match status" value="1"/>
</dbReference>
<dbReference type="InterPro" id="IPR003777">
    <property type="entry name" value="XdhC_CoxI"/>
</dbReference>
<organism evidence="4 5">
    <name type="scientific">Diaphorobacter ruginosibacter</name>
    <dbReference type="NCBI Taxonomy" id="1715720"/>
    <lineage>
        <taxon>Bacteria</taxon>
        <taxon>Pseudomonadati</taxon>
        <taxon>Pseudomonadota</taxon>
        <taxon>Betaproteobacteria</taxon>
        <taxon>Burkholderiales</taxon>
        <taxon>Comamonadaceae</taxon>
        <taxon>Diaphorobacter</taxon>
    </lineage>
</organism>
<dbReference type="EMBL" id="CP060714">
    <property type="protein sequence ID" value="QNN56224.1"/>
    <property type="molecule type" value="Genomic_DNA"/>
</dbReference>
<dbReference type="PANTHER" id="PTHR30388:SF6">
    <property type="entry name" value="XANTHINE DEHYDROGENASE SUBUNIT A-RELATED"/>
    <property type="match status" value="1"/>
</dbReference>
<evidence type="ECO:0000256" key="1">
    <source>
        <dbReference type="SAM" id="SignalP"/>
    </source>
</evidence>
<dbReference type="InterPro" id="IPR027051">
    <property type="entry name" value="XdhC_Rossmann_dom"/>
</dbReference>
<keyword evidence="5" id="KW-1185">Reference proteome</keyword>
<dbReference type="Proteomes" id="UP000515811">
    <property type="component" value="Chromosome"/>
</dbReference>
<keyword evidence="1" id="KW-0732">Signal</keyword>
<feature type="domain" description="XdhC Rossmann" evidence="3">
    <location>
        <begin position="127"/>
        <end position="273"/>
    </location>
</feature>
<evidence type="ECO:0000259" key="2">
    <source>
        <dbReference type="Pfam" id="PF02625"/>
    </source>
</evidence>
<dbReference type="InterPro" id="IPR014308">
    <property type="entry name" value="Xanthine_DH_XdhC"/>
</dbReference>
<evidence type="ECO:0000313" key="4">
    <source>
        <dbReference type="EMBL" id="QNN56224.1"/>
    </source>
</evidence>
<feature type="signal peptide" evidence="1">
    <location>
        <begin position="1"/>
        <end position="22"/>
    </location>
</feature>
<gene>
    <name evidence="4" type="primary">xdhC</name>
    <name evidence="4" type="ORF">H9K76_16905</name>
</gene>
<sequence>MRTITVSLALQQLLLTLQTASACLVSVESTQGSAPRESGAWMAVTQGSGALIGTIGGGHLEMEAITLARNLLLAPAADVELPLVRRWSLGPSLGQCCGGAVSLRFEIVQAEHAKTLSRRLQPALHDLALFGGGHVGHALVRALAPLPFAVQWIDSRDSIFPADVPPQVQCEHSDPVEAAVLDLPPGSRVLIMSFSHAEDLSIVATCLKRQREQGDLPFVGLIGSATKRAVFGSRLRQRGFSEEELAHITCPIGIAGITGKEPEVIAASVAAQLLQSVYREADSAVKFSDKGMS</sequence>
<dbReference type="InterPro" id="IPR052698">
    <property type="entry name" value="MoCofactor_Util/Proc"/>
</dbReference>
<dbReference type="PROSITE" id="PS51257">
    <property type="entry name" value="PROKAR_LIPOPROTEIN"/>
    <property type="match status" value="1"/>
</dbReference>
<evidence type="ECO:0000259" key="3">
    <source>
        <dbReference type="Pfam" id="PF13478"/>
    </source>
</evidence>
<reference evidence="4 5" key="1">
    <citation type="submission" date="2020-08" db="EMBL/GenBank/DDBJ databases">
        <title>Genome sequence of Diaphorobacter ruginosibacter DSM 27467T.</title>
        <authorList>
            <person name="Hyun D.-W."/>
            <person name="Bae J.-W."/>
        </authorList>
    </citation>
    <scope>NUCLEOTIDE SEQUENCE [LARGE SCALE GENOMIC DNA]</scope>
    <source>
        <strain evidence="4 5">DSM 27467</strain>
    </source>
</reference>
<name>A0A7G9RKU9_9BURK</name>